<keyword evidence="1" id="KW-1133">Transmembrane helix</keyword>
<feature type="transmembrane region" description="Helical" evidence="1">
    <location>
        <begin position="340"/>
        <end position="360"/>
    </location>
</feature>
<feature type="transmembrane region" description="Helical" evidence="1">
    <location>
        <begin position="193"/>
        <end position="217"/>
    </location>
</feature>
<sequence length="576" mass="64922">MNVKNKPAQQTFFIAIIFLVALLGWTIWQFHFNYMISLYDTFFHTQRIYDIRLAFLHHALPSWVNFNTFYNTGQAVNGMYPDLTLWPLVLVTNFLTPIHQIIAIKSLIAFLTFIVTFLSLNKRFESRNAVLAAIIFTLSGSVLKDLANEMQTGTAIIMIFAFPILFTLKDAIESKKVEPKLIIKTALLMTIVINSHLLSAVVITIIAGLFLIVITVIRKNYQAWLNLAIAAFLTVLLSAPLLYRIVKISKTGLLAPFGKGHVTSESLWNLFSTTSWSAKSTISEIAIVLIIITLIGIKRDKIKQLLPWLSLELLLIIFCTNILPWNLLSHLPIIDTFQAANWRFGIFLGIAPLIMVLINFKERTSRIILLILAVLSFILAFRNSYNFQYYHTANLTVVNKYTSTMVPPNDTVKLTSTGINSNKLSRTLLPDYAPNSAPLQKGSNGASFDPQLSYLITNQLGTTKTKDIPLTHTTTVNSITFKAHNVPKGSISLPVFGYRTLKYRITLNGKPTTAHLNNYGLITIESQSNLKHANYKIEFIQPTLYKALLWMSTILFLVLLIGLTVPIKKSNYFQIS</sequence>
<comment type="caution">
    <text evidence="2">The sequence shown here is derived from an EMBL/GenBank/DDBJ whole genome shotgun (WGS) entry which is preliminary data.</text>
</comment>
<feature type="transmembrane region" description="Helical" evidence="1">
    <location>
        <begin position="153"/>
        <end position="172"/>
    </location>
</feature>
<feature type="transmembrane region" description="Helical" evidence="1">
    <location>
        <begin position="98"/>
        <end position="118"/>
    </location>
</feature>
<keyword evidence="1" id="KW-0812">Transmembrane</keyword>
<feature type="transmembrane region" description="Helical" evidence="1">
    <location>
        <begin position="305"/>
        <end position="328"/>
    </location>
</feature>
<feature type="transmembrane region" description="Helical" evidence="1">
    <location>
        <begin position="547"/>
        <end position="567"/>
    </location>
</feature>
<evidence type="ECO:0000256" key="1">
    <source>
        <dbReference type="SAM" id="Phobius"/>
    </source>
</evidence>
<protein>
    <recommendedName>
        <fullName evidence="3">Membrane protein 6-pyruvoyl-tetrahydropterin synthase-related domain-containing protein</fullName>
    </recommendedName>
</protein>
<evidence type="ECO:0000313" key="2">
    <source>
        <dbReference type="EMBL" id="POH37262.1"/>
    </source>
</evidence>
<accession>A0A2P4R7M1</accession>
<evidence type="ECO:0008006" key="3">
    <source>
        <dbReference type="Google" id="ProtNLM"/>
    </source>
</evidence>
<keyword evidence="1" id="KW-0472">Membrane</keyword>
<dbReference type="EMBL" id="PPWZ01000023">
    <property type="protein sequence ID" value="POH37262.1"/>
    <property type="molecule type" value="Genomic_DNA"/>
</dbReference>
<name>A0A2P4R7M1_9LACO</name>
<dbReference type="AlphaFoldDB" id="A0A2P4R7M1"/>
<proteinExistence type="predicted"/>
<organism evidence="2">
    <name type="scientific">Companilactobacillus formosensis</name>
    <dbReference type="NCBI Taxonomy" id="1617889"/>
    <lineage>
        <taxon>Bacteria</taxon>
        <taxon>Bacillati</taxon>
        <taxon>Bacillota</taxon>
        <taxon>Bacilli</taxon>
        <taxon>Lactobacillales</taxon>
        <taxon>Lactobacillaceae</taxon>
        <taxon>Companilactobacillus</taxon>
    </lineage>
</organism>
<feature type="transmembrane region" description="Helical" evidence="1">
    <location>
        <begin position="367"/>
        <end position="385"/>
    </location>
</feature>
<feature type="transmembrane region" description="Helical" evidence="1">
    <location>
        <begin position="223"/>
        <end position="243"/>
    </location>
</feature>
<gene>
    <name evidence="2" type="ORF">C2R26_03885</name>
</gene>
<reference evidence="2" key="1">
    <citation type="submission" date="2018-01" db="EMBL/GenBank/DDBJ databases">
        <title>Genome sequnecing of Lactobacillus formosensis KACC 18721.</title>
        <authorList>
            <person name="Kim S.-J."/>
            <person name="Heo J."/>
        </authorList>
    </citation>
    <scope>NUCLEOTIDE SEQUENCE</scope>
    <source>
        <strain evidence="2">KACC 18721</strain>
    </source>
</reference>
<feature type="transmembrane region" description="Helical" evidence="1">
    <location>
        <begin position="12"/>
        <end position="30"/>
    </location>
</feature>